<gene>
    <name evidence="1" type="ORF">H6G97_30050</name>
</gene>
<dbReference type="EMBL" id="JACJSI010000103">
    <property type="protein sequence ID" value="MBD2533573.1"/>
    <property type="molecule type" value="Genomic_DNA"/>
</dbReference>
<comment type="caution">
    <text evidence="1">The sequence shown here is derived from an EMBL/GenBank/DDBJ whole genome shotgun (WGS) entry which is preliminary data.</text>
</comment>
<name>A0ABR8DWH0_9NOSO</name>
<reference evidence="1 2" key="1">
    <citation type="journal article" date="2020" name="ISME J.">
        <title>Comparative genomics reveals insights into cyanobacterial evolution and habitat adaptation.</title>
        <authorList>
            <person name="Chen M.Y."/>
            <person name="Teng W.K."/>
            <person name="Zhao L."/>
            <person name="Hu C.X."/>
            <person name="Zhou Y.K."/>
            <person name="Han B.P."/>
            <person name="Song L.R."/>
            <person name="Shu W.S."/>
        </authorList>
    </citation>
    <scope>NUCLEOTIDE SEQUENCE [LARGE SCALE GENOMIC DNA]</scope>
    <source>
        <strain evidence="1 2">FACHB-838</strain>
    </source>
</reference>
<organism evidence="1 2">
    <name type="scientific">Nostoc flagelliforme FACHB-838</name>
    <dbReference type="NCBI Taxonomy" id="2692904"/>
    <lineage>
        <taxon>Bacteria</taxon>
        <taxon>Bacillati</taxon>
        <taxon>Cyanobacteriota</taxon>
        <taxon>Cyanophyceae</taxon>
        <taxon>Nostocales</taxon>
        <taxon>Nostocaceae</taxon>
        <taxon>Nostoc</taxon>
    </lineage>
</organism>
<evidence type="ECO:0008006" key="3">
    <source>
        <dbReference type="Google" id="ProtNLM"/>
    </source>
</evidence>
<sequence>MRPVRREKLNRAANSGDNPGFNFLQECWNDDPALQIVIKKVLVKFPQWGIAIVDGVLIKPEG</sequence>
<keyword evidence="2" id="KW-1185">Reference proteome</keyword>
<accession>A0ABR8DWH0</accession>
<evidence type="ECO:0000313" key="2">
    <source>
        <dbReference type="Proteomes" id="UP000623440"/>
    </source>
</evidence>
<evidence type="ECO:0000313" key="1">
    <source>
        <dbReference type="EMBL" id="MBD2533573.1"/>
    </source>
</evidence>
<proteinExistence type="predicted"/>
<protein>
    <recommendedName>
        <fullName evidence="3">Methyl-accepting chemotaxis protein</fullName>
    </recommendedName>
</protein>
<dbReference type="Proteomes" id="UP000623440">
    <property type="component" value="Unassembled WGS sequence"/>
</dbReference>